<dbReference type="InterPro" id="IPR001578">
    <property type="entry name" value="Peptidase_C12_UCH"/>
</dbReference>
<dbReference type="EC" id="3.4.19.12" evidence="7 11"/>
<keyword evidence="6 7" id="KW-0788">Thiol protease</keyword>
<feature type="active site" description="Nucleophile" evidence="8 10">
    <location>
        <position position="83"/>
    </location>
</feature>
<dbReference type="PROSITE" id="PS52048">
    <property type="entry name" value="UCH_DOMAIN"/>
    <property type="match status" value="1"/>
</dbReference>
<dbReference type="PRINTS" id="PR00707">
    <property type="entry name" value="UBCTHYDRLASE"/>
</dbReference>
<gene>
    <name evidence="14" type="ORF">RB653_000671</name>
</gene>
<name>A0AAN7TVK8_9MYCE</name>
<dbReference type="InterPro" id="IPR017390">
    <property type="entry name" value="Ubiquitinyl_hydrolase_UCH37"/>
</dbReference>
<keyword evidence="4 7" id="KW-0833">Ubl conjugation pathway</keyword>
<dbReference type="SUPFAM" id="SSF54001">
    <property type="entry name" value="Cysteine proteinases"/>
    <property type="match status" value="1"/>
</dbReference>
<dbReference type="FunFam" id="3.40.532.10:FF:000016">
    <property type="entry name" value="Ubiquitin carboxyl-terminal hydrolase"/>
    <property type="match status" value="1"/>
</dbReference>
<evidence type="ECO:0000313" key="14">
    <source>
        <dbReference type="EMBL" id="KAK5580649.1"/>
    </source>
</evidence>
<dbReference type="FunFam" id="1.20.58.860:FF:000017">
    <property type="entry name" value="Ubiquitin carboxyl-terminal hydrolase isozyme L5"/>
    <property type="match status" value="1"/>
</dbReference>
<evidence type="ECO:0000313" key="15">
    <source>
        <dbReference type="Proteomes" id="UP001344447"/>
    </source>
</evidence>
<keyword evidence="3 7" id="KW-0645">Protease</keyword>
<sequence length="340" mass="39070">MSENEGWCTIESDPGVFTELITKIGVKDIQVEELYTLDSSEYNRLKPVLGLIFLFKWEKEEENRTVSDNENIFFANQVIQNACATQAILSVLLNSEGIELGEELSNFKSFVGDFPPMMKGEAIGNSELIKETHNSFTVQDPFIFSKKKNRKPSDAFHFISFIPFQGKVYELDGLKPGPFCLGDCTPDNWLEVATPFIQKRMEKYSQGEIRFNLMAVIKNRQSTLQEKILTLEKKKNELEIKLSEINSGENKEEGGGATPSSKEDLSFMLNIVNNDIEESNNEILMEQEKFRNWKDENIRRKHNFTPFILNLIKSLAEKDNLQPLIQKAKDQISQKQQQHK</sequence>
<dbReference type="InterPro" id="IPR036959">
    <property type="entry name" value="Peptidase_C12_UCH_sf"/>
</dbReference>
<dbReference type="AlphaFoldDB" id="A0AAN7TVK8"/>
<dbReference type="GO" id="GO:0006511">
    <property type="term" value="P:ubiquitin-dependent protein catabolic process"/>
    <property type="evidence" value="ECO:0007669"/>
    <property type="project" value="UniProtKB-UniRule"/>
</dbReference>
<feature type="domain" description="UCH catalytic" evidence="13">
    <location>
        <begin position="6"/>
        <end position="218"/>
    </location>
</feature>
<evidence type="ECO:0000256" key="1">
    <source>
        <dbReference type="ARBA" id="ARBA00000707"/>
    </source>
</evidence>
<keyword evidence="5 7" id="KW-0378">Hydrolase</keyword>
<dbReference type="Pfam" id="PF18031">
    <property type="entry name" value="UCH_C"/>
    <property type="match status" value="1"/>
</dbReference>
<evidence type="ECO:0000256" key="12">
    <source>
        <dbReference type="SAM" id="Coils"/>
    </source>
</evidence>
<dbReference type="InterPro" id="IPR038765">
    <property type="entry name" value="Papain-like_cys_pep_sf"/>
</dbReference>
<evidence type="ECO:0000256" key="2">
    <source>
        <dbReference type="ARBA" id="ARBA00009326"/>
    </source>
</evidence>
<dbReference type="PIRSF" id="PIRSF038120">
    <property type="entry name" value="Ubiquitinyl_hydrolase_UCH37"/>
    <property type="match status" value="1"/>
</dbReference>
<feature type="site" description="Important for enzyme activity" evidence="9 10">
    <location>
        <position position="172"/>
    </location>
</feature>
<dbReference type="InterPro" id="IPR041507">
    <property type="entry name" value="UCH_C"/>
</dbReference>
<comment type="catalytic activity">
    <reaction evidence="1 7 10 11">
        <text>Thiol-dependent hydrolysis of ester, thioester, amide, peptide and isopeptide bonds formed by the C-terminal Gly of ubiquitin (a 76-residue protein attached to proteins as an intracellular targeting signal).</text>
        <dbReference type="EC" id="3.4.19.12"/>
    </reaction>
</comment>
<dbReference type="PROSITE" id="PS52049">
    <property type="entry name" value="ULD"/>
    <property type="match status" value="1"/>
</dbReference>
<evidence type="ECO:0000256" key="3">
    <source>
        <dbReference type="ARBA" id="ARBA00022670"/>
    </source>
</evidence>
<feature type="active site" description="Proton donor" evidence="8 10">
    <location>
        <position position="157"/>
    </location>
</feature>
<evidence type="ECO:0000256" key="11">
    <source>
        <dbReference type="RuleBase" id="RU361215"/>
    </source>
</evidence>
<feature type="coiled-coil region" evidence="12">
    <location>
        <begin position="221"/>
        <end position="296"/>
    </location>
</feature>
<accession>A0AAN7TVK8</accession>
<keyword evidence="15" id="KW-1185">Reference proteome</keyword>
<dbReference type="PANTHER" id="PTHR10589">
    <property type="entry name" value="UBIQUITIN CARBOXYL-TERMINAL HYDROLASE"/>
    <property type="match status" value="1"/>
</dbReference>
<evidence type="ECO:0000256" key="6">
    <source>
        <dbReference type="ARBA" id="ARBA00022807"/>
    </source>
</evidence>
<evidence type="ECO:0000256" key="7">
    <source>
        <dbReference type="PIRNR" id="PIRNR038120"/>
    </source>
</evidence>
<evidence type="ECO:0000256" key="4">
    <source>
        <dbReference type="ARBA" id="ARBA00022786"/>
    </source>
</evidence>
<dbReference type="CDD" id="cd09617">
    <property type="entry name" value="Peptidase_C12_UCH37_BAP1"/>
    <property type="match status" value="1"/>
</dbReference>
<comment type="caution">
    <text evidence="14">The sequence shown here is derived from an EMBL/GenBank/DDBJ whole genome shotgun (WGS) entry which is preliminary data.</text>
</comment>
<evidence type="ECO:0000256" key="9">
    <source>
        <dbReference type="PIRSR" id="PIRSR038120-2"/>
    </source>
</evidence>
<dbReference type="Gene3D" id="1.20.58.860">
    <property type="match status" value="1"/>
</dbReference>
<dbReference type="EMBL" id="JAVFKY010000002">
    <property type="protein sequence ID" value="KAK5580649.1"/>
    <property type="molecule type" value="Genomic_DNA"/>
</dbReference>
<dbReference type="GO" id="GO:0005737">
    <property type="term" value="C:cytoplasm"/>
    <property type="evidence" value="ECO:0007669"/>
    <property type="project" value="TreeGrafter"/>
</dbReference>
<keyword evidence="12" id="KW-0175">Coiled coil</keyword>
<dbReference type="GO" id="GO:0016579">
    <property type="term" value="P:protein deubiquitination"/>
    <property type="evidence" value="ECO:0007669"/>
    <property type="project" value="InterPro"/>
</dbReference>
<evidence type="ECO:0000259" key="13">
    <source>
        <dbReference type="PROSITE" id="PS52048"/>
    </source>
</evidence>
<protein>
    <recommendedName>
        <fullName evidence="7 11">Ubiquitin carboxyl-terminal hydrolase</fullName>
        <ecNumber evidence="7 11">3.4.19.12</ecNumber>
    </recommendedName>
</protein>
<evidence type="ECO:0000256" key="8">
    <source>
        <dbReference type="PIRSR" id="PIRSR038120-1"/>
    </source>
</evidence>
<dbReference type="PANTHER" id="PTHR10589:SF16">
    <property type="entry name" value="UBIQUITIN CARBOXYL-TERMINAL HYDROLASE ISOZYME L5"/>
    <property type="match status" value="1"/>
</dbReference>
<organism evidence="14 15">
    <name type="scientific">Dictyostelium firmibasis</name>
    <dbReference type="NCBI Taxonomy" id="79012"/>
    <lineage>
        <taxon>Eukaryota</taxon>
        <taxon>Amoebozoa</taxon>
        <taxon>Evosea</taxon>
        <taxon>Eumycetozoa</taxon>
        <taxon>Dictyostelia</taxon>
        <taxon>Dictyosteliales</taxon>
        <taxon>Dictyosteliaceae</taxon>
        <taxon>Dictyostelium</taxon>
    </lineage>
</organism>
<feature type="site" description="Transition state stabilizer" evidence="10">
    <location>
        <position position="77"/>
    </location>
</feature>
<evidence type="ECO:0000256" key="10">
    <source>
        <dbReference type="PROSITE-ProRule" id="PRU01393"/>
    </source>
</evidence>
<dbReference type="GO" id="GO:0004843">
    <property type="term" value="F:cysteine-type deubiquitinase activity"/>
    <property type="evidence" value="ECO:0007669"/>
    <property type="project" value="UniProtKB-UniRule"/>
</dbReference>
<reference evidence="14 15" key="1">
    <citation type="submission" date="2023-11" db="EMBL/GenBank/DDBJ databases">
        <title>Dfirmibasis_genome.</title>
        <authorList>
            <person name="Edelbroek B."/>
            <person name="Kjellin J."/>
            <person name="Jerlstrom-Hultqvist J."/>
            <person name="Soderbom F."/>
        </authorList>
    </citation>
    <scope>NUCLEOTIDE SEQUENCE [LARGE SCALE GENOMIC DNA]</scope>
    <source>
        <strain evidence="14 15">TNS-C-14</strain>
    </source>
</reference>
<evidence type="ECO:0000256" key="5">
    <source>
        <dbReference type="ARBA" id="ARBA00022801"/>
    </source>
</evidence>
<dbReference type="Gene3D" id="3.40.532.10">
    <property type="entry name" value="Peptidase C12, ubiquitin carboxyl-terminal hydrolase"/>
    <property type="match status" value="1"/>
</dbReference>
<dbReference type="Pfam" id="PF01088">
    <property type="entry name" value="Peptidase_C12"/>
    <property type="match status" value="1"/>
</dbReference>
<comment type="similarity">
    <text evidence="2 7 10 11">Belongs to the peptidase C12 family.</text>
</comment>
<proteinExistence type="inferred from homology"/>
<dbReference type="Proteomes" id="UP001344447">
    <property type="component" value="Unassembled WGS sequence"/>
</dbReference>